<dbReference type="Pfam" id="PF00892">
    <property type="entry name" value="EamA"/>
    <property type="match status" value="2"/>
</dbReference>
<feature type="transmembrane region" description="Helical" evidence="1">
    <location>
        <begin position="33"/>
        <end position="50"/>
    </location>
</feature>
<dbReference type="SUPFAM" id="SSF103481">
    <property type="entry name" value="Multidrug resistance efflux transporter EmrE"/>
    <property type="match status" value="2"/>
</dbReference>
<keyword evidence="1" id="KW-0472">Membrane</keyword>
<name>A2BK94_HYPBU</name>
<evidence type="ECO:0000256" key="1">
    <source>
        <dbReference type="SAM" id="Phobius"/>
    </source>
</evidence>
<sequence length="289" mass="29256">MLGYAAAFTAGVLFGVSDVLVRAASARLSPLANLLLSLLIGTPLLWLTVAATNSFTADRSALLAYAVAGLLNFVVGRLLFYVSISAIGATSAAVASSPTVLFSALLAWVFLREPIDAERAAGLTAATLAVYLASSRPSGRPLHGEKLGLGVVAGIASSLVFASSTLLVRYAGGYSGGNPVLGTAVSYTVALPIAATLAAAAGRLKEITGLTRHHIFMASAAASVAFAQLLRYIALSIIEVAPAVILIGLYPLHTLLLAATILPGEAAEKPTARHAVAATLAVIAVALAA</sequence>
<accession>A2BK94</accession>
<dbReference type="RefSeq" id="WP_011821723.1">
    <property type="nucleotide sequence ID" value="NC_008818.1"/>
</dbReference>
<dbReference type="EMBL" id="CP000493">
    <property type="protein sequence ID" value="ABM80405.1"/>
    <property type="molecule type" value="Genomic_DNA"/>
</dbReference>
<organism evidence="3 4">
    <name type="scientific">Hyperthermus butylicus (strain DSM 5456 / JCM 9403 / PLM1-5)</name>
    <dbReference type="NCBI Taxonomy" id="415426"/>
    <lineage>
        <taxon>Archaea</taxon>
        <taxon>Thermoproteota</taxon>
        <taxon>Thermoprotei</taxon>
        <taxon>Desulfurococcales</taxon>
        <taxon>Pyrodictiaceae</taxon>
        <taxon>Hyperthermus</taxon>
    </lineage>
</organism>
<dbReference type="Proteomes" id="UP000002593">
    <property type="component" value="Chromosome"/>
</dbReference>
<dbReference type="AlphaFoldDB" id="A2BK94"/>
<feature type="transmembrane region" description="Helical" evidence="1">
    <location>
        <begin position="86"/>
        <end position="111"/>
    </location>
</feature>
<feature type="transmembrane region" description="Helical" evidence="1">
    <location>
        <begin position="147"/>
        <end position="168"/>
    </location>
</feature>
<reference evidence="3 4" key="1">
    <citation type="journal article" date="2007" name="Archaea">
        <title>The genome of Hyperthermus butylicus: a sulfur-reducing, peptide fermenting, neutrophilic Crenarchaeote growing up to 108 degrees C.</title>
        <authorList>
            <person name="Brugger K."/>
            <person name="Chen L."/>
            <person name="Stark M."/>
            <person name="Zibat A."/>
            <person name="Redder P."/>
            <person name="Ruepp A."/>
            <person name="Awayez M."/>
            <person name="She Q."/>
            <person name="Garrett R.A."/>
            <person name="Klenk H.P."/>
        </authorList>
    </citation>
    <scope>NUCLEOTIDE SEQUENCE [LARGE SCALE GENOMIC DNA]</scope>
    <source>
        <strain evidence="4">DSM 5456 / JCM 9403 / PLM1-5</strain>
    </source>
</reference>
<dbReference type="STRING" id="415426.Hbut_0545"/>
<feature type="domain" description="EamA" evidence="2">
    <location>
        <begin position="149"/>
        <end position="287"/>
    </location>
</feature>
<keyword evidence="1" id="KW-0812">Transmembrane</keyword>
<dbReference type="EnsemblBacteria" id="ABM80405">
    <property type="protein sequence ID" value="ABM80405"/>
    <property type="gene ID" value="Hbut_0545"/>
</dbReference>
<dbReference type="eggNOG" id="arCOG00272">
    <property type="taxonomic scope" value="Archaea"/>
</dbReference>
<dbReference type="InterPro" id="IPR037185">
    <property type="entry name" value="EmrE-like"/>
</dbReference>
<keyword evidence="4" id="KW-1185">Reference proteome</keyword>
<dbReference type="GeneID" id="4782127"/>
<evidence type="ECO:0000313" key="4">
    <source>
        <dbReference type="Proteomes" id="UP000002593"/>
    </source>
</evidence>
<evidence type="ECO:0000259" key="2">
    <source>
        <dbReference type="Pfam" id="PF00892"/>
    </source>
</evidence>
<dbReference type="InterPro" id="IPR000620">
    <property type="entry name" value="EamA_dom"/>
</dbReference>
<dbReference type="HOGENOM" id="CLU_961755_0_0_2"/>
<proteinExistence type="predicted"/>
<dbReference type="KEGG" id="hbu:Hbut_0545"/>
<keyword evidence="1" id="KW-1133">Transmembrane helix</keyword>
<feature type="domain" description="EamA" evidence="2">
    <location>
        <begin position="2"/>
        <end position="134"/>
    </location>
</feature>
<protein>
    <submittedName>
        <fullName evidence="3">Conserved archaeal protein</fullName>
    </submittedName>
</protein>
<dbReference type="GO" id="GO:0016020">
    <property type="term" value="C:membrane"/>
    <property type="evidence" value="ECO:0007669"/>
    <property type="project" value="InterPro"/>
</dbReference>
<dbReference type="PANTHER" id="PTHR22911">
    <property type="entry name" value="ACYL-MALONYL CONDENSING ENZYME-RELATED"/>
    <property type="match status" value="1"/>
</dbReference>
<feature type="transmembrane region" description="Helical" evidence="1">
    <location>
        <begin position="62"/>
        <end position="80"/>
    </location>
</feature>
<evidence type="ECO:0000313" key="3">
    <source>
        <dbReference type="EMBL" id="ABM80405.1"/>
    </source>
</evidence>
<gene>
    <name evidence="3" type="ordered locus">Hbut_0545</name>
</gene>
<feature type="transmembrane region" description="Helical" evidence="1">
    <location>
        <begin position="214"/>
        <end position="234"/>
    </location>
</feature>
<feature type="transmembrane region" description="Helical" evidence="1">
    <location>
        <begin position="240"/>
        <end position="259"/>
    </location>
</feature>
<feature type="transmembrane region" description="Helical" evidence="1">
    <location>
        <begin position="180"/>
        <end position="202"/>
    </location>
</feature>